<feature type="non-terminal residue" evidence="6">
    <location>
        <position position="1"/>
    </location>
</feature>
<dbReference type="GO" id="GO:0008270">
    <property type="term" value="F:zinc ion binding"/>
    <property type="evidence" value="ECO:0007669"/>
    <property type="project" value="UniProtKB-KW"/>
</dbReference>
<dbReference type="InterPro" id="IPR052088">
    <property type="entry name" value="E3_ubiquitin-ligase_SINA"/>
</dbReference>
<evidence type="ECO:0000256" key="3">
    <source>
        <dbReference type="ARBA" id="ARBA00022833"/>
    </source>
</evidence>
<dbReference type="OrthoDB" id="615710at2759"/>
<dbReference type="PANTHER" id="PTHR10315">
    <property type="entry name" value="E3 UBIQUITIN PROTEIN LIGASE SIAH"/>
    <property type="match status" value="1"/>
</dbReference>
<feature type="domain" description="SIAH-type" evidence="5">
    <location>
        <begin position="191"/>
        <end position="249"/>
    </location>
</feature>
<dbReference type="GO" id="GO:0061630">
    <property type="term" value="F:ubiquitin protein ligase activity"/>
    <property type="evidence" value="ECO:0007669"/>
    <property type="project" value="TreeGrafter"/>
</dbReference>
<dbReference type="GO" id="GO:0005737">
    <property type="term" value="C:cytoplasm"/>
    <property type="evidence" value="ECO:0007669"/>
    <property type="project" value="TreeGrafter"/>
</dbReference>
<dbReference type="InterPro" id="IPR013010">
    <property type="entry name" value="Znf_SIAH"/>
</dbReference>
<accession>A0A5J9U2D4</accession>
<keyword evidence="1" id="KW-0479">Metal-binding</keyword>
<gene>
    <name evidence="6" type="ORF">EJB05_33665</name>
</gene>
<dbReference type="SUPFAM" id="SSF49599">
    <property type="entry name" value="TRAF domain-like"/>
    <property type="match status" value="1"/>
</dbReference>
<dbReference type="PANTHER" id="PTHR10315:SF96">
    <property type="entry name" value="SIAH-TYPE DOMAIN-CONTAINING PROTEIN"/>
    <property type="match status" value="1"/>
</dbReference>
<keyword evidence="2 4" id="KW-0863">Zinc-finger</keyword>
<dbReference type="AlphaFoldDB" id="A0A5J9U2D4"/>
<sequence length="393" mass="42548">MAPVGAFLNTTEVRAALGVRGDDAAASAWEECSDAPSPCSPRQAAPLLDPPLGTTPCLDALGRFLPATSSTPSWHLGAAIMVELALLVRRRRLAPRCLADHVMFRELNDRGRDCREQQCPGLYYLLPPIEASHLPANYPLACVQCNVGHVVCSPCHDKLEETEADGRCHVCRAPTTGGYRRCHAMEQLVDSIHVPCPHAAYGCAAKPAYHDRERHAVACAHAPCRCPDKACLFFGSTTALRDHVADAHGRPCTAEISSEATINLYIRDGFNFPTAVRGDDQFLFLLNVARAPFGRAIFAVRIRPQATAAAGGGGMRARALLLPQRLLRRHVPSIHSQISVFKVECTDLSGGLPDPNVSFHFLIPKYVPGHKEDFIEVAAALVISNVPRHPTGS</sequence>
<name>A0A5J9U2D4_9POAL</name>
<evidence type="ECO:0000313" key="6">
    <source>
        <dbReference type="EMBL" id="TVU17617.1"/>
    </source>
</evidence>
<evidence type="ECO:0000256" key="4">
    <source>
        <dbReference type="PROSITE-ProRule" id="PRU00455"/>
    </source>
</evidence>
<keyword evidence="7" id="KW-1185">Reference proteome</keyword>
<keyword evidence="3" id="KW-0862">Zinc</keyword>
<comment type="caution">
    <text evidence="6">The sequence shown here is derived from an EMBL/GenBank/DDBJ whole genome shotgun (WGS) entry which is preliminary data.</text>
</comment>
<dbReference type="InterPro" id="IPR013083">
    <property type="entry name" value="Znf_RING/FYVE/PHD"/>
</dbReference>
<dbReference type="EMBL" id="RWGY01000029">
    <property type="protein sequence ID" value="TVU17617.1"/>
    <property type="molecule type" value="Genomic_DNA"/>
</dbReference>
<dbReference type="Gene3D" id="3.30.40.10">
    <property type="entry name" value="Zinc/RING finger domain, C3HC4 (zinc finger)"/>
    <property type="match status" value="1"/>
</dbReference>
<reference evidence="6 7" key="1">
    <citation type="journal article" date="2019" name="Sci. Rep.">
        <title>A high-quality genome of Eragrostis curvula grass provides insights into Poaceae evolution and supports new strategies to enhance forage quality.</title>
        <authorList>
            <person name="Carballo J."/>
            <person name="Santos B.A.C.M."/>
            <person name="Zappacosta D."/>
            <person name="Garbus I."/>
            <person name="Selva J.P."/>
            <person name="Gallo C.A."/>
            <person name="Diaz A."/>
            <person name="Albertini E."/>
            <person name="Caccamo M."/>
            <person name="Echenique V."/>
        </authorList>
    </citation>
    <scope>NUCLEOTIDE SEQUENCE [LARGE SCALE GENOMIC DNA]</scope>
    <source>
        <strain evidence="7">cv. Victoria</strain>
        <tissue evidence="6">Leaf</tissue>
    </source>
</reference>
<dbReference type="PROSITE" id="PS51081">
    <property type="entry name" value="ZF_SIAH"/>
    <property type="match status" value="1"/>
</dbReference>
<proteinExistence type="predicted"/>
<dbReference type="UniPathway" id="UPA00143"/>
<evidence type="ECO:0000256" key="1">
    <source>
        <dbReference type="ARBA" id="ARBA00022723"/>
    </source>
</evidence>
<evidence type="ECO:0000259" key="5">
    <source>
        <dbReference type="PROSITE" id="PS51081"/>
    </source>
</evidence>
<dbReference type="Pfam" id="PF21361">
    <property type="entry name" value="Sina_ZnF"/>
    <property type="match status" value="1"/>
</dbReference>
<organism evidence="6 7">
    <name type="scientific">Eragrostis curvula</name>
    <name type="common">weeping love grass</name>
    <dbReference type="NCBI Taxonomy" id="38414"/>
    <lineage>
        <taxon>Eukaryota</taxon>
        <taxon>Viridiplantae</taxon>
        <taxon>Streptophyta</taxon>
        <taxon>Embryophyta</taxon>
        <taxon>Tracheophyta</taxon>
        <taxon>Spermatophyta</taxon>
        <taxon>Magnoliopsida</taxon>
        <taxon>Liliopsida</taxon>
        <taxon>Poales</taxon>
        <taxon>Poaceae</taxon>
        <taxon>PACMAD clade</taxon>
        <taxon>Chloridoideae</taxon>
        <taxon>Eragrostideae</taxon>
        <taxon>Eragrostidinae</taxon>
        <taxon>Eragrostis</taxon>
    </lineage>
</organism>
<evidence type="ECO:0000256" key="2">
    <source>
        <dbReference type="ARBA" id="ARBA00022771"/>
    </source>
</evidence>
<protein>
    <recommendedName>
        <fullName evidence="5">SIAH-type domain-containing protein</fullName>
    </recommendedName>
</protein>
<dbReference type="Proteomes" id="UP000324897">
    <property type="component" value="Chromosome 7"/>
</dbReference>
<dbReference type="Gramene" id="TVU17617">
    <property type="protein sequence ID" value="TVU17617"/>
    <property type="gene ID" value="EJB05_33665"/>
</dbReference>
<dbReference type="GO" id="GO:0016567">
    <property type="term" value="P:protein ubiquitination"/>
    <property type="evidence" value="ECO:0007669"/>
    <property type="project" value="UniProtKB-UniPathway"/>
</dbReference>
<evidence type="ECO:0000313" key="7">
    <source>
        <dbReference type="Proteomes" id="UP000324897"/>
    </source>
</evidence>